<dbReference type="AlphaFoldDB" id="A0A974XFE3"/>
<dbReference type="RefSeq" id="WP_207299067.1">
    <property type="nucleotide sequence ID" value="NZ_CP071444.1"/>
</dbReference>
<feature type="domain" description="B12-binding" evidence="1">
    <location>
        <begin position="95"/>
        <end position="222"/>
    </location>
</feature>
<dbReference type="EMBL" id="CP071444">
    <property type="protein sequence ID" value="QSX07725.1"/>
    <property type="molecule type" value="Genomic_DNA"/>
</dbReference>
<dbReference type="KEGG" id="alka:J0B03_07775"/>
<protein>
    <submittedName>
        <fullName evidence="2">Cobalamin B12-binding domain-containing protein</fullName>
    </submittedName>
</protein>
<dbReference type="PROSITE" id="PS51332">
    <property type="entry name" value="B12_BINDING"/>
    <property type="match status" value="1"/>
</dbReference>
<evidence type="ECO:0000259" key="1">
    <source>
        <dbReference type="PROSITE" id="PS51332"/>
    </source>
</evidence>
<accession>A0A974XFE3</accession>
<dbReference type="Gene3D" id="3.40.50.280">
    <property type="entry name" value="Cobalamin-binding domain"/>
    <property type="match status" value="1"/>
</dbReference>
<dbReference type="Proteomes" id="UP000663499">
    <property type="component" value="Chromosome"/>
</dbReference>
<dbReference type="GO" id="GO:0031419">
    <property type="term" value="F:cobalamin binding"/>
    <property type="evidence" value="ECO:0007669"/>
    <property type="project" value="InterPro"/>
</dbReference>
<dbReference type="InterPro" id="IPR006158">
    <property type="entry name" value="Cobalamin-bd"/>
</dbReference>
<evidence type="ECO:0000313" key="3">
    <source>
        <dbReference type="Proteomes" id="UP000663499"/>
    </source>
</evidence>
<organism evidence="2 3">
    <name type="scientific">Alkalibacter rhizosphaerae</name>
    <dbReference type="NCBI Taxonomy" id="2815577"/>
    <lineage>
        <taxon>Bacteria</taxon>
        <taxon>Bacillati</taxon>
        <taxon>Bacillota</taxon>
        <taxon>Clostridia</taxon>
        <taxon>Eubacteriales</taxon>
        <taxon>Eubacteriaceae</taxon>
        <taxon>Alkalibacter</taxon>
    </lineage>
</organism>
<proteinExistence type="predicted"/>
<dbReference type="InterPro" id="IPR036724">
    <property type="entry name" value="Cobalamin-bd_sf"/>
</dbReference>
<evidence type="ECO:0000313" key="2">
    <source>
        <dbReference type="EMBL" id="QSX07725.1"/>
    </source>
</evidence>
<dbReference type="GO" id="GO:0046872">
    <property type="term" value="F:metal ion binding"/>
    <property type="evidence" value="ECO:0007669"/>
    <property type="project" value="InterPro"/>
</dbReference>
<reference evidence="2" key="1">
    <citation type="submission" date="2021-03" db="EMBL/GenBank/DDBJ databases">
        <title>Alkalibacter marinus sp. nov., isolated from tidal flat sediment.</title>
        <authorList>
            <person name="Namirimu T."/>
            <person name="Yang J.-A."/>
            <person name="Yang S.-H."/>
            <person name="Kim Y.-J."/>
            <person name="Kwon K.K."/>
        </authorList>
    </citation>
    <scope>NUCLEOTIDE SEQUENCE</scope>
    <source>
        <strain evidence="2">ES005</strain>
    </source>
</reference>
<keyword evidence="3" id="KW-1185">Reference proteome</keyword>
<gene>
    <name evidence="2" type="ORF">J0B03_07775</name>
</gene>
<dbReference type="SUPFAM" id="SSF52242">
    <property type="entry name" value="Cobalamin (vitamin B12)-binding domain"/>
    <property type="match status" value="1"/>
</dbReference>
<dbReference type="CDD" id="cd02065">
    <property type="entry name" value="B12-binding_like"/>
    <property type="match status" value="1"/>
</dbReference>
<dbReference type="Pfam" id="PF02310">
    <property type="entry name" value="B12-binding"/>
    <property type="match status" value="1"/>
</dbReference>
<name>A0A974XFE3_9FIRM</name>
<sequence length="222" mass="25777">MDTYYATFRRLLEEERKDEAIAYSLELIRDKKVTIVDFYEQILAKTMNSIECHNDEKSLCIWKEHVRSAICRTIIESLYPMVLEERNRNYDQAPSQKVAVICPDGEYHDMGARIVSDYFTLLNWEVIFVGNSTPKEEFVSVSRHLELEALAISVTNPYNLVAAKRTIDLLREKSDRDLKIYLGGYGFTKVADWKKDFHADGLVRSFQELKEMLEGGMEDVSL</sequence>